<comment type="caution">
    <text evidence="3">The sequence shown here is derived from an EMBL/GenBank/DDBJ whole genome shotgun (WGS) entry which is preliminary data.</text>
</comment>
<reference evidence="4" key="1">
    <citation type="submission" date="2016-07" db="EMBL/GenBank/DDBJ databases">
        <authorList>
            <person name="Florea S."/>
            <person name="Webb J.S."/>
            <person name="Jaromczyk J."/>
            <person name="Schardl C.L."/>
        </authorList>
    </citation>
    <scope>NUCLEOTIDE SEQUENCE [LARGE SCALE GENOMIC DNA]</scope>
    <source>
        <strain evidence="4">IPBSL-7</strain>
    </source>
</reference>
<dbReference type="AlphaFoldDB" id="A0A1C0AL93"/>
<feature type="compositionally biased region" description="Basic residues" evidence="1">
    <location>
        <begin position="153"/>
        <end position="163"/>
    </location>
</feature>
<keyword evidence="2" id="KW-0472">Membrane</keyword>
<keyword evidence="2" id="KW-0812">Transmembrane</keyword>
<keyword evidence="4" id="KW-1185">Reference proteome</keyword>
<gene>
    <name evidence="3" type="ORF">BCR15_06110</name>
</gene>
<name>A0A1C0AL93_9ACTN</name>
<evidence type="ECO:0000256" key="1">
    <source>
        <dbReference type="SAM" id="MobiDB-lite"/>
    </source>
</evidence>
<dbReference type="Proteomes" id="UP000093501">
    <property type="component" value="Unassembled WGS sequence"/>
</dbReference>
<evidence type="ECO:0000313" key="3">
    <source>
        <dbReference type="EMBL" id="OCL33390.1"/>
    </source>
</evidence>
<proteinExistence type="predicted"/>
<keyword evidence="2" id="KW-1133">Transmembrane helix</keyword>
<dbReference type="PANTHER" id="PTHR23028">
    <property type="entry name" value="ACETYLTRANSFERASE"/>
    <property type="match status" value="1"/>
</dbReference>
<dbReference type="GO" id="GO:0016747">
    <property type="term" value="F:acyltransferase activity, transferring groups other than amino-acyl groups"/>
    <property type="evidence" value="ECO:0007669"/>
    <property type="project" value="InterPro"/>
</dbReference>
<protein>
    <submittedName>
        <fullName evidence="3">Uncharacterized protein</fullName>
    </submittedName>
</protein>
<accession>A0A1C0AL93</accession>
<dbReference type="InterPro" id="IPR050879">
    <property type="entry name" value="Acyltransferase_3"/>
</dbReference>
<organism evidence="3 4">
    <name type="scientific">Tessaracoccus lapidicaptus</name>
    <dbReference type="NCBI Taxonomy" id="1427523"/>
    <lineage>
        <taxon>Bacteria</taxon>
        <taxon>Bacillati</taxon>
        <taxon>Actinomycetota</taxon>
        <taxon>Actinomycetes</taxon>
        <taxon>Propionibacteriales</taxon>
        <taxon>Propionibacteriaceae</taxon>
        <taxon>Tessaracoccus</taxon>
    </lineage>
</organism>
<dbReference type="Pfam" id="PF01757">
    <property type="entry name" value="Acyl_transf_3"/>
    <property type="match status" value="1"/>
</dbReference>
<dbReference type="EMBL" id="MBQD01000022">
    <property type="protein sequence ID" value="OCL33390.1"/>
    <property type="molecule type" value="Genomic_DNA"/>
</dbReference>
<dbReference type="RefSeq" id="WP_068751955.1">
    <property type="nucleotide sequence ID" value="NZ_LR214441.1"/>
</dbReference>
<sequence>MTSSVDTPGTGRLRDLQGLRAVAVLAVMVTHAGLPVPGGFTGVDVFFVISGFIITLMLLREHATTGTISFRRFYIRRLKRLGPALAVTSTVTVVLSLLFLSPLGPQETAFKTALGATVGVANLRGQPGQPRRPGPRTVLPRGGLRDGPVGRGRAGRRARRRGPLRGWAVRPYPKPVTLAPDGVPPKREHAPDELGLGHAPEAAHVAGLVVLRRTPGRATATFTDLGVLDTIMAVTPETSSLSALPRPLHLLADLHAAVGCRLVEYGESAQVLSWCRAVLDGEAP</sequence>
<feature type="transmembrane region" description="Helical" evidence="2">
    <location>
        <begin position="40"/>
        <end position="59"/>
    </location>
</feature>
<evidence type="ECO:0000313" key="4">
    <source>
        <dbReference type="Proteomes" id="UP000093501"/>
    </source>
</evidence>
<evidence type="ECO:0000256" key="2">
    <source>
        <dbReference type="SAM" id="Phobius"/>
    </source>
</evidence>
<dbReference type="GO" id="GO:0016020">
    <property type="term" value="C:membrane"/>
    <property type="evidence" value="ECO:0007669"/>
    <property type="project" value="TreeGrafter"/>
</dbReference>
<dbReference type="InterPro" id="IPR002656">
    <property type="entry name" value="Acyl_transf_3_dom"/>
</dbReference>
<dbReference type="PANTHER" id="PTHR23028:SF53">
    <property type="entry name" value="ACYL_TRANSF_3 DOMAIN-CONTAINING PROTEIN"/>
    <property type="match status" value="1"/>
</dbReference>
<feature type="transmembrane region" description="Helical" evidence="2">
    <location>
        <begin position="80"/>
        <end position="100"/>
    </location>
</feature>
<dbReference type="GO" id="GO:0009103">
    <property type="term" value="P:lipopolysaccharide biosynthetic process"/>
    <property type="evidence" value="ECO:0007669"/>
    <property type="project" value="TreeGrafter"/>
</dbReference>
<feature type="region of interest" description="Disordered" evidence="1">
    <location>
        <begin position="122"/>
        <end position="190"/>
    </location>
</feature>